<sequence>MGEEHRPSHPCWMDVRVALHHRGERCHTYIHAHTHVTCCVSPEGSQCSKGLRAEGGPFVLDYTTERLIREGLGGAFFSGRIHPHGPVAEENEESFRLGCVSLPSTECC</sequence>
<evidence type="ECO:0000313" key="2">
    <source>
        <dbReference type="Proteomes" id="UP001066276"/>
    </source>
</evidence>
<protein>
    <submittedName>
        <fullName evidence="1">Uncharacterized protein</fullName>
    </submittedName>
</protein>
<accession>A0AAV7UVE5</accession>
<comment type="caution">
    <text evidence="1">The sequence shown here is derived from an EMBL/GenBank/DDBJ whole genome shotgun (WGS) entry which is preliminary data.</text>
</comment>
<reference evidence="1" key="1">
    <citation type="journal article" date="2022" name="bioRxiv">
        <title>Sequencing and chromosome-scale assembly of the giantPleurodeles waltlgenome.</title>
        <authorList>
            <person name="Brown T."/>
            <person name="Elewa A."/>
            <person name="Iarovenko S."/>
            <person name="Subramanian E."/>
            <person name="Araus A.J."/>
            <person name="Petzold A."/>
            <person name="Susuki M."/>
            <person name="Suzuki K.-i.T."/>
            <person name="Hayashi T."/>
            <person name="Toyoda A."/>
            <person name="Oliveira C."/>
            <person name="Osipova E."/>
            <person name="Leigh N.D."/>
            <person name="Simon A."/>
            <person name="Yun M.H."/>
        </authorList>
    </citation>
    <scope>NUCLEOTIDE SEQUENCE</scope>
    <source>
        <strain evidence="1">20211129_DDA</strain>
        <tissue evidence="1">Liver</tissue>
    </source>
</reference>
<gene>
    <name evidence="1" type="ORF">NDU88_001172</name>
</gene>
<proteinExistence type="predicted"/>
<dbReference type="EMBL" id="JANPWB010000004">
    <property type="protein sequence ID" value="KAJ1191858.1"/>
    <property type="molecule type" value="Genomic_DNA"/>
</dbReference>
<dbReference type="AlphaFoldDB" id="A0AAV7UVE5"/>
<evidence type="ECO:0000313" key="1">
    <source>
        <dbReference type="EMBL" id="KAJ1191858.1"/>
    </source>
</evidence>
<keyword evidence="2" id="KW-1185">Reference proteome</keyword>
<dbReference type="Proteomes" id="UP001066276">
    <property type="component" value="Chromosome 2_2"/>
</dbReference>
<organism evidence="1 2">
    <name type="scientific">Pleurodeles waltl</name>
    <name type="common">Iberian ribbed newt</name>
    <dbReference type="NCBI Taxonomy" id="8319"/>
    <lineage>
        <taxon>Eukaryota</taxon>
        <taxon>Metazoa</taxon>
        <taxon>Chordata</taxon>
        <taxon>Craniata</taxon>
        <taxon>Vertebrata</taxon>
        <taxon>Euteleostomi</taxon>
        <taxon>Amphibia</taxon>
        <taxon>Batrachia</taxon>
        <taxon>Caudata</taxon>
        <taxon>Salamandroidea</taxon>
        <taxon>Salamandridae</taxon>
        <taxon>Pleurodelinae</taxon>
        <taxon>Pleurodeles</taxon>
    </lineage>
</organism>
<name>A0AAV7UVE5_PLEWA</name>